<keyword evidence="1" id="KW-0472">Membrane</keyword>
<reference evidence="2 3" key="1">
    <citation type="submission" date="2018-07" db="EMBL/GenBank/DDBJ databases">
        <title>Genomic Encyclopedia of Type Strains, Phase III (KMG-III): the genomes of soil and plant-associated and newly described type strains.</title>
        <authorList>
            <person name="Whitman W."/>
        </authorList>
    </citation>
    <scope>NUCLEOTIDE SEQUENCE [LARGE SCALE GENOMIC DNA]</scope>
    <source>
        <strain evidence="2 3">CECT 8236</strain>
    </source>
</reference>
<feature type="transmembrane region" description="Helical" evidence="1">
    <location>
        <begin position="30"/>
        <end position="48"/>
    </location>
</feature>
<evidence type="ECO:0000313" key="2">
    <source>
        <dbReference type="EMBL" id="RED64635.1"/>
    </source>
</evidence>
<keyword evidence="3" id="KW-1185">Reference proteome</keyword>
<dbReference type="AlphaFoldDB" id="A0A3D9ISH9"/>
<proteinExistence type="predicted"/>
<dbReference type="EMBL" id="QRDY01000002">
    <property type="protein sequence ID" value="RED64635.1"/>
    <property type="molecule type" value="Genomic_DNA"/>
</dbReference>
<keyword evidence="1" id="KW-0812">Transmembrane</keyword>
<dbReference type="RefSeq" id="WP_147304131.1">
    <property type="nucleotide sequence ID" value="NZ_QRDY01000002.1"/>
</dbReference>
<name>A0A3D9ISH9_9BACL</name>
<organism evidence="2 3">
    <name type="scientific">Cohnella lupini</name>
    <dbReference type="NCBI Taxonomy" id="1294267"/>
    <lineage>
        <taxon>Bacteria</taxon>
        <taxon>Bacillati</taxon>
        <taxon>Bacillota</taxon>
        <taxon>Bacilli</taxon>
        <taxon>Bacillales</taxon>
        <taxon>Paenibacillaceae</taxon>
        <taxon>Cohnella</taxon>
    </lineage>
</organism>
<evidence type="ECO:0000256" key="1">
    <source>
        <dbReference type="SAM" id="Phobius"/>
    </source>
</evidence>
<dbReference type="OrthoDB" id="9989368at2"/>
<evidence type="ECO:0000313" key="3">
    <source>
        <dbReference type="Proteomes" id="UP000256869"/>
    </source>
</evidence>
<protein>
    <submittedName>
        <fullName evidence="2">Uncharacterized protein</fullName>
    </submittedName>
</protein>
<dbReference type="Proteomes" id="UP000256869">
    <property type="component" value="Unassembled WGS sequence"/>
</dbReference>
<comment type="caution">
    <text evidence="2">The sequence shown here is derived from an EMBL/GenBank/DDBJ whole genome shotgun (WGS) entry which is preliminary data.</text>
</comment>
<accession>A0A3D9ISH9</accession>
<keyword evidence="1" id="KW-1133">Transmembrane helix</keyword>
<gene>
    <name evidence="2" type="ORF">DFP95_10252</name>
</gene>
<sequence>MMYFMLGVVFIAFLTYDLYSEKLGGASKRVKFVYVVLLLLSAYHLSIFKGWLYSYSYYDMANLIFGGAAESILAYLNPKG</sequence>